<dbReference type="AlphaFoldDB" id="A0A1I2DWI9"/>
<keyword evidence="1" id="KW-0378">Hydrolase</keyword>
<dbReference type="EMBL" id="FOMS01000019">
    <property type="protein sequence ID" value="SFE85032.1"/>
    <property type="molecule type" value="Genomic_DNA"/>
</dbReference>
<keyword evidence="3" id="KW-1185">Reference proteome</keyword>
<accession>A0A1I2DWI9</accession>
<evidence type="ECO:0000313" key="3">
    <source>
        <dbReference type="Proteomes" id="UP000325289"/>
    </source>
</evidence>
<protein>
    <submittedName>
        <fullName evidence="2">Alpha-D-ribose 1-methylphosphonate 5-triphosphate diphosphatase</fullName>
    </submittedName>
</protein>
<gene>
    <name evidence="2" type="ORF">SAMN04515678_11913</name>
</gene>
<dbReference type="Gene3D" id="2.30.40.10">
    <property type="entry name" value="Urease, subunit C, domain 1"/>
    <property type="match status" value="1"/>
</dbReference>
<organism evidence="2 3">
    <name type="scientific">Roseivivax sediminis</name>
    <dbReference type="NCBI Taxonomy" id="936889"/>
    <lineage>
        <taxon>Bacteria</taxon>
        <taxon>Pseudomonadati</taxon>
        <taxon>Pseudomonadota</taxon>
        <taxon>Alphaproteobacteria</taxon>
        <taxon>Rhodobacterales</taxon>
        <taxon>Roseobacteraceae</taxon>
        <taxon>Roseivivax</taxon>
    </lineage>
</organism>
<dbReference type="OrthoDB" id="9785413at2"/>
<sequence>MVTPSAHSFAPRALRLRLTGALSLRDGQMQQRSVAIEDGRISKGPLPEVDLTGYYILPGIVDLHGASLDFRRAALPAVRDPTSLLAASEAEAAAHGVTTAWLGQGWSWEGGHADPAEAQRMLALQAAYADGRARLDLRASLICETHTVESRDALLAAVRRFRVDLVLFSNRLAALQARRTLGGPGQADLAQRMRRAAQDSHDVPRHLCRLAEGFDTLGASYGSLDDPDGETRETFSMIGAKLCVRPARRTAAALARAVGDPVLLPAPAVLDVGSNRNDCPAIDFVRDGLCNALVSNLSYPAMARAAFTLADKDILPLADAWNLVSAAPAAIMGLPDRGVIDYGRRADLAIVNAGTRAVEGTIVAGRIAHLAGMAAERFLTGRAGVAVAAE</sequence>
<reference evidence="2 3" key="1">
    <citation type="submission" date="2016-10" db="EMBL/GenBank/DDBJ databases">
        <authorList>
            <person name="Varghese N."/>
            <person name="Submissions S."/>
        </authorList>
    </citation>
    <scope>NUCLEOTIDE SEQUENCE [LARGE SCALE GENOMIC DNA]</scope>
    <source>
        <strain evidence="3">YIM D21,KCTC 23444,ACCC 10710</strain>
    </source>
</reference>
<dbReference type="InterPro" id="IPR011059">
    <property type="entry name" value="Metal-dep_hydrolase_composite"/>
</dbReference>
<dbReference type="PANTHER" id="PTHR11113:SF14">
    <property type="entry name" value="N-ACETYLGLUCOSAMINE-6-PHOSPHATE DEACETYLASE"/>
    <property type="match status" value="1"/>
</dbReference>
<name>A0A1I2DWI9_9RHOB</name>
<dbReference type="PANTHER" id="PTHR11113">
    <property type="entry name" value="N-ACETYLGLUCOSAMINE-6-PHOSPHATE DEACETYLASE"/>
    <property type="match status" value="1"/>
</dbReference>
<proteinExistence type="predicted"/>
<dbReference type="GO" id="GO:0006046">
    <property type="term" value="P:N-acetylglucosamine catabolic process"/>
    <property type="evidence" value="ECO:0007669"/>
    <property type="project" value="TreeGrafter"/>
</dbReference>
<evidence type="ECO:0000313" key="2">
    <source>
        <dbReference type="EMBL" id="SFE85032.1"/>
    </source>
</evidence>
<evidence type="ECO:0000256" key="1">
    <source>
        <dbReference type="ARBA" id="ARBA00022801"/>
    </source>
</evidence>
<dbReference type="SUPFAM" id="SSF51338">
    <property type="entry name" value="Composite domain of metallo-dependent hydrolases"/>
    <property type="match status" value="1"/>
</dbReference>
<dbReference type="Gene3D" id="3.20.20.140">
    <property type="entry name" value="Metal-dependent hydrolases"/>
    <property type="match status" value="2"/>
</dbReference>
<dbReference type="GO" id="GO:0008448">
    <property type="term" value="F:N-acetylglucosamine-6-phosphate deacetylase activity"/>
    <property type="evidence" value="ECO:0007669"/>
    <property type="project" value="TreeGrafter"/>
</dbReference>
<dbReference type="Proteomes" id="UP000325289">
    <property type="component" value="Unassembled WGS sequence"/>
</dbReference>